<feature type="compositionally biased region" description="Polar residues" evidence="6">
    <location>
        <begin position="278"/>
        <end position="288"/>
    </location>
</feature>
<dbReference type="InParanoid" id="A0A1W4XRQ0"/>
<feature type="domain" description="ASD2" evidence="7">
    <location>
        <begin position="1257"/>
        <end position="1566"/>
    </location>
</feature>
<evidence type="ECO:0000256" key="1">
    <source>
        <dbReference type="ARBA" id="ARBA00004245"/>
    </source>
</evidence>
<feature type="region of interest" description="Disordered" evidence="6">
    <location>
        <begin position="489"/>
        <end position="558"/>
    </location>
</feature>
<evidence type="ECO:0000313" key="8">
    <source>
        <dbReference type="Proteomes" id="UP000192223"/>
    </source>
</evidence>
<feature type="compositionally biased region" description="Low complexity" evidence="6">
    <location>
        <begin position="1098"/>
        <end position="1111"/>
    </location>
</feature>
<feature type="region of interest" description="Disordered" evidence="6">
    <location>
        <begin position="1274"/>
        <end position="1346"/>
    </location>
</feature>
<dbReference type="GO" id="GO:0007015">
    <property type="term" value="P:actin filament organization"/>
    <property type="evidence" value="ECO:0007669"/>
    <property type="project" value="TreeGrafter"/>
</dbReference>
<feature type="compositionally biased region" description="Low complexity" evidence="6">
    <location>
        <begin position="252"/>
        <end position="266"/>
    </location>
</feature>
<dbReference type="GO" id="GO:0043296">
    <property type="term" value="C:apical junction complex"/>
    <property type="evidence" value="ECO:0007669"/>
    <property type="project" value="TreeGrafter"/>
</dbReference>
<feature type="region of interest" description="Disordered" evidence="6">
    <location>
        <begin position="602"/>
        <end position="647"/>
    </location>
</feature>
<gene>
    <name evidence="9" type="primary">LOC108744266</name>
</gene>
<name>A0A1W4XRQ0_AGRPL</name>
<feature type="compositionally biased region" description="Polar residues" evidence="6">
    <location>
        <begin position="1333"/>
        <end position="1344"/>
    </location>
</feature>
<evidence type="ECO:0000313" key="9">
    <source>
        <dbReference type="RefSeq" id="XP_018335452.1"/>
    </source>
</evidence>
<dbReference type="InterPro" id="IPR014799">
    <property type="entry name" value="ASD2_dom"/>
</dbReference>
<sequence length="1569" mass="176242">MMPSRSIPNLQADRETKGHSPSIYTYLQNQSGLNFDSVSTTAPTRDDDSPPPAPPVRDSSTLKSVKYGPGHEKYPSWPVPAAADTPQALRMPPGGGSHRSKSWTDHTNYPKEKIVTYTRPYMKRQHTAMQQKLKTVMERCEKIPPESYESRLNKINDHMYLPRVDRDGKPFGDMEYSVPSPPEREFCKPQLTQADLEQYARSYQDPSIENFYNEDSKGPHSHLTQAELEEYSKTYDEPFAPQHQKQPSYAQSEGYHSYVSSSDSTSTPFLDRLRRDSQAVTARAQSAGSWDEVSEQDNGSSKREGRDSVVTTGSSSGSSSETLKWHGSISDVSIASSTCTHATSSINPSTSRQLIAHSARVKTPQKHNSESVLYIGSDTQENWTEREKRINNANKLKLFPVNTYTMKPSEKQQEYNQRLSSLSTPSVADKISELEKQQKYSYLDPNKRHKVPDPTLKAIQKKALLSFYERHHTSSGSTKATNIWRSEPQLAHSQPTLAPVPQPPPRVNLQSPSRRASCASDYASGTNSRRSSLSSPREAKQEQKLITKHQHSNSCGSLSTDLLGPMIVGPAISVDDWVPQQPPERPPKNPNLRSAFPDLFVRRLPSPDLPPPSPPNVNEDEVINNDEPFPPPPPELQHQDTNEWHDDNHSNKIRQAAEPQVQKTTNTSRRLKDFDTETKKIMEGRAKPISRHSFGPYDAHYQRSQNISRPNKENSVDESFSNNGDFPILKRAYERSSVRYPCAQKLTLNGIVATSQKIPSGLTPEQYRIEPLKPHYTTTNDNNKLEELKKSSGSLSSENKGQRASFAENLSRDVPPPLQPRQMRINHSMRVRMPDRRPINARKSPPDLDKLRETTTKPICFQVTQSKASYLASRREKERIVPDSDTGIYKRTMSPNGHALPPDTVNESNKFNTTDNSWLQNRSNKDIKVIKNNSVNLSRRASMNEKTDINGTMLPMQEQEEIKKPLPDVLPVKEKILPPKSLNLTVRQQQFEINSFNKHQNIQRSPPKYESPPSSPSKSPLRNSPLMPLRTTALSPHSPNSDNLQSSNRNSPSRNEQSTPIKRSFQINSSRKSPQFSVDVSDSPIIKSNSSPQQYFVSSSTTCNSTTYNSTYNSDSVIATTVPCNISSEMSKAPPQRHSPPPLRQAVSVNSIRTIKTISPPGRASPMISTSTNTPLHMSPNTSSSSISTSPASPVEKDIEPPKVIEGLQMIQRTEVVLRVNVCTTDAASQTDKEELPPTPLPTRKKLKEEIECEKLSQDLIMQLPHTDRLKHLLVPGPEHKKPTDYVTGLFRPEVTSRPKSVSSHFRNRNSSPPDSSPPSSITSSTTNSSPTYKNNESPLSSCTVPVIEPTSPLSATSTYFTRSEPKAKLLTRYSQDMNQCNVAKDTKDLNQKKTELMSRLDKKLEVLRSEQLVVSEECRINDELGENVESHISRVARPHEAAKFRLHIEEVGKITSLLLGLSGRLARAENALMGMADDHPEKKTLESKRDKLQEQLEEAKKLKECIDKRSINVSNILYKYLNSEEYADYDHFINMKAKLIMDAREIADKIKLGEEQLTALKETLDATD</sequence>
<reference evidence="9" key="1">
    <citation type="submission" date="2025-08" db="UniProtKB">
        <authorList>
            <consortium name="RefSeq"/>
        </authorList>
    </citation>
    <scope>IDENTIFICATION</scope>
    <source>
        <tissue evidence="9">Entire body</tissue>
    </source>
</reference>
<evidence type="ECO:0000256" key="3">
    <source>
        <dbReference type="ARBA" id="ARBA00022490"/>
    </source>
</evidence>
<evidence type="ECO:0000256" key="2">
    <source>
        <dbReference type="ARBA" id="ARBA00006469"/>
    </source>
</evidence>
<evidence type="ECO:0000256" key="4">
    <source>
        <dbReference type="ARBA" id="ARBA00023212"/>
    </source>
</evidence>
<keyword evidence="3" id="KW-0963">Cytoplasm</keyword>
<dbReference type="Pfam" id="PF08687">
    <property type="entry name" value="ASD2"/>
    <property type="match status" value="1"/>
</dbReference>
<dbReference type="STRING" id="224129.A0A1W4XRQ0"/>
<feature type="region of interest" description="Disordered" evidence="6">
    <location>
        <begin position="790"/>
        <end position="821"/>
    </location>
</feature>
<feature type="compositionally biased region" description="Low complexity" evidence="6">
    <location>
        <begin position="1311"/>
        <end position="1332"/>
    </location>
</feature>
<comment type="similarity">
    <text evidence="2">Belongs to the shroom family.</text>
</comment>
<dbReference type="GO" id="GO:0000902">
    <property type="term" value="P:cell morphogenesis"/>
    <property type="evidence" value="ECO:0007669"/>
    <property type="project" value="TreeGrafter"/>
</dbReference>
<dbReference type="FunCoup" id="A0A1W4XRQ0">
    <property type="interactions" value="5"/>
</dbReference>
<feature type="region of interest" description="Disordered" evidence="6">
    <location>
        <begin position="159"/>
        <end position="325"/>
    </location>
</feature>
<dbReference type="PANTHER" id="PTHR15012:SF32">
    <property type="entry name" value="PROTEIN SHROOM"/>
    <property type="match status" value="1"/>
</dbReference>
<dbReference type="RefSeq" id="XP_018335452.1">
    <property type="nucleotide sequence ID" value="XM_018479950.2"/>
</dbReference>
<organism evidence="8 9">
    <name type="scientific">Agrilus planipennis</name>
    <name type="common">Emerald ash borer</name>
    <name type="synonym">Agrilus marcopoli</name>
    <dbReference type="NCBI Taxonomy" id="224129"/>
    <lineage>
        <taxon>Eukaryota</taxon>
        <taxon>Metazoa</taxon>
        <taxon>Ecdysozoa</taxon>
        <taxon>Arthropoda</taxon>
        <taxon>Hexapoda</taxon>
        <taxon>Insecta</taxon>
        <taxon>Pterygota</taxon>
        <taxon>Neoptera</taxon>
        <taxon>Endopterygota</taxon>
        <taxon>Coleoptera</taxon>
        <taxon>Polyphaga</taxon>
        <taxon>Elateriformia</taxon>
        <taxon>Buprestoidea</taxon>
        <taxon>Buprestidae</taxon>
        <taxon>Agrilinae</taxon>
        <taxon>Agrilus</taxon>
    </lineage>
</organism>
<keyword evidence="8" id="KW-1185">Reference proteome</keyword>
<dbReference type="PROSITE" id="PS51307">
    <property type="entry name" value="ASD2"/>
    <property type="match status" value="1"/>
</dbReference>
<comment type="subcellular location">
    <subcellularLocation>
        <location evidence="1">Cytoplasm</location>
        <location evidence="1">Cytoskeleton</location>
    </subcellularLocation>
</comment>
<dbReference type="GO" id="GO:0016324">
    <property type="term" value="C:apical plasma membrane"/>
    <property type="evidence" value="ECO:0007669"/>
    <property type="project" value="TreeGrafter"/>
</dbReference>
<feature type="region of interest" description="Disordered" evidence="6">
    <location>
        <begin position="1128"/>
        <end position="1198"/>
    </location>
</feature>
<evidence type="ECO:0000259" key="7">
    <source>
        <dbReference type="PROSITE" id="PS51307"/>
    </source>
</evidence>
<feature type="compositionally biased region" description="Basic and acidic residues" evidence="6">
    <location>
        <begin position="163"/>
        <end position="172"/>
    </location>
</feature>
<feature type="compositionally biased region" description="Basic and acidic residues" evidence="6">
    <location>
        <begin position="637"/>
        <end position="647"/>
    </location>
</feature>
<accession>A0A1W4XRQ0</accession>
<protein>
    <submittedName>
        <fullName evidence="9">Protein Shroom</fullName>
    </submittedName>
</protein>
<dbReference type="OrthoDB" id="10063560at2759"/>
<dbReference type="GO" id="GO:0030864">
    <property type="term" value="C:cortical actin cytoskeleton"/>
    <property type="evidence" value="ECO:0007669"/>
    <property type="project" value="TreeGrafter"/>
</dbReference>
<proteinExistence type="inferred from homology"/>
<dbReference type="Proteomes" id="UP000192223">
    <property type="component" value="Unplaced"/>
</dbReference>
<dbReference type="PANTHER" id="PTHR15012">
    <property type="entry name" value="APICAL PROTEIN/SHROOM-RELATED"/>
    <property type="match status" value="1"/>
</dbReference>
<feature type="compositionally biased region" description="Polar residues" evidence="6">
    <location>
        <begin position="1147"/>
        <end position="1157"/>
    </location>
</feature>
<feature type="coiled-coil region" evidence="5">
    <location>
        <begin position="1483"/>
        <end position="1510"/>
    </location>
</feature>
<feature type="compositionally biased region" description="Low complexity" evidence="6">
    <location>
        <begin position="308"/>
        <end position="320"/>
    </location>
</feature>
<dbReference type="GO" id="GO:0005912">
    <property type="term" value="C:adherens junction"/>
    <property type="evidence" value="ECO:0007669"/>
    <property type="project" value="TreeGrafter"/>
</dbReference>
<dbReference type="InterPro" id="IPR027685">
    <property type="entry name" value="Shroom_fam"/>
</dbReference>
<feature type="compositionally biased region" description="Polar residues" evidence="6">
    <location>
        <begin position="1167"/>
        <end position="1176"/>
    </location>
</feature>
<dbReference type="GO" id="GO:0051015">
    <property type="term" value="F:actin filament binding"/>
    <property type="evidence" value="ECO:0007669"/>
    <property type="project" value="InterPro"/>
</dbReference>
<feature type="compositionally biased region" description="Polar residues" evidence="6">
    <location>
        <begin position="1032"/>
        <end position="1097"/>
    </location>
</feature>
<feature type="compositionally biased region" description="Low complexity" evidence="6">
    <location>
        <begin position="1179"/>
        <end position="1194"/>
    </location>
</feature>
<dbReference type="Gene3D" id="6.10.250.3120">
    <property type="match status" value="1"/>
</dbReference>
<keyword evidence="5" id="KW-0175">Coiled coil</keyword>
<feature type="compositionally biased region" description="Polar residues" evidence="6">
    <location>
        <begin position="22"/>
        <end position="43"/>
    </location>
</feature>
<feature type="compositionally biased region" description="Low complexity" evidence="6">
    <location>
        <begin position="1016"/>
        <end position="1025"/>
    </location>
</feature>
<feature type="region of interest" description="Disordered" evidence="6">
    <location>
        <begin position="996"/>
        <end position="1111"/>
    </location>
</feature>
<feature type="region of interest" description="Disordered" evidence="6">
    <location>
        <begin position="886"/>
        <end position="908"/>
    </location>
</feature>
<dbReference type="GeneID" id="108744266"/>
<feature type="region of interest" description="Disordered" evidence="6">
    <location>
        <begin position="1"/>
        <end position="107"/>
    </location>
</feature>
<dbReference type="KEGG" id="apln:108744266"/>
<feature type="region of interest" description="Disordered" evidence="6">
    <location>
        <begin position="575"/>
        <end position="594"/>
    </location>
</feature>
<evidence type="ECO:0000256" key="5">
    <source>
        <dbReference type="SAM" id="Coils"/>
    </source>
</evidence>
<evidence type="ECO:0000256" key="6">
    <source>
        <dbReference type="SAM" id="MobiDB-lite"/>
    </source>
</evidence>
<keyword evidence="4" id="KW-0206">Cytoskeleton</keyword>